<gene>
    <name evidence="2" type="ORF">METZ01_LOCUS160503</name>
</gene>
<accession>A0A382B1Q7</accession>
<dbReference type="InterPro" id="IPR039143">
    <property type="entry name" value="GNPNAT1-like"/>
</dbReference>
<dbReference type="SUPFAM" id="SSF55729">
    <property type="entry name" value="Acyl-CoA N-acyltransferases (Nat)"/>
    <property type="match status" value="1"/>
</dbReference>
<dbReference type="Pfam" id="PF00583">
    <property type="entry name" value="Acetyltransf_1"/>
    <property type="match status" value="1"/>
</dbReference>
<dbReference type="PANTHER" id="PTHR13355">
    <property type="entry name" value="GLUCOSAMINE 6-PHOSPHATE N-ACETYLTRANSFERASE"/>
    <property type="match status" value="1"/>
</dbReference>
<dbReference type="GO" id="GO:0008080">
    <property type="term" value="F:N-acetyltransferase activity"/>
    <property type="evidence" value="ECO:0007669"/>
    <property type="project" value="TreeGrafter"/>
</dbReference>
<reference evidence="2" key="1">
    <citation type="submission" date="2018-05" db="EMBL/GenBank/DDBJ databases">
        <authorList>
            <person name="Lanie J.A."/>
            <person name="Ng W.-L."/>
            <person name="Kazmierczak K.M."/>
            <person name="Andrzejewski T.M."/>
            <person name="Davidsen T.M."/>
            <person name="Wayne K.J."/>
            <person name="Tettelin H."/>
            <person name="Glass J.I."/>
            <person name="Rusch D."/>
            <person name="Podicherti R."/>
            <person name="Tsui H.-C.T."/>
            <person name="Winkler M.E."/>
        </authorList>
    </citation>
    <scope>NUCLEOTIDE SEQUENCE</scope>
</reference>
<dbReference type="AlphaFoldDB" id="A0A382B1Q7"/>
<evidence type="ECO:0000313" key="2">
    <source>
        <dbReference type="EMBL" id="SVB07649.1"/>
    </source>
</evidence>
<dbReference type="InterPro" id="IPR000182">
    <property type="entry name" value="GNAT_dom"/>
</dbReference>
<dbReference type="PANTHER" id="PTHR13355:SF22">
    <property type="entry name" value="SLL0786 PROTEIN"/>
    <property type="match status" value="1"/>
</dbReference>
<sequence length="147" mass="16543">VEIRSPETDTEFELYYDLRWRVLREPWGQPRGSERDELDDAATHVAGYDEAKGLVCVGRLHAVETGVGQVRYMAVEEPLRGQGLGQAVLDELERLAKRQGMSVIVLDAREAAVGFYRRNGYEALGEGHVLFGEVRHSKMRKRLDGSA</sequence>
<dbReference type="InterPro" id="IPR016181">
    <property type="entry name" value="Acyl_CoA_acyltransferase"/>
</dbReference>
<dbReference type="PROSITE" id="PS51186">
    <property type="entry name" value="GNAT"/>
    <property type="match status" value="1"/>
</dbReference>
<feature type="domain" description="N-acetyltransferase" evidence="1">
    <location>
        <begin position="1"/>
        <end position="144"/>
    </location>
</feature>
<name>A0A382B1Q7_9ZZZZ</name>
<dbReference type="Gene3D" id="3.40.630.30">
    <property type="match status" value="1"/>
</dbReference>
<feature type="non-terminal residue" evidence="2">
    <location>
        <position position="1"/>
    </location>
</feature>
<dbReference type="EMBL" id="UINC01027790">
    <property type="protein sequence ID" value="SVB07649.1"/>
    <property type="molecule type" value="Genomic_DNA"/>
</dbReference>
<proteinExistence type="predicted"/>
<protein>
    <recommendedName>
        <fullName evidence="1">N-acetyltransferase domain-containing protein</fullName>
    </recommendedName>
</protein>
<evidence type="ECO:0000259" key="1">
    <source>
        <dbReference type="PROSITE" id="PS51186"/>
    </source>
</evidence>
<organism evidence="2">
    <name type="scientific">marine metagenome</name>
    <dbReference type="NCBI Taxonomy" id="408172"/>
    <lineage>
        <taxon>unclassified sequences</taxon>
        <taxon>metagenomes</taxon>
        <taxon>ecological metagenomes</taxon>
    </lineage>
</organism>
<dbReference type="CDD" id="cd04301">
    <property type="entry name" value="NAT_SF"/>
    <property type="match status" value="1"/>
</dbReference>